<keyword evidence="2" id="KW-1185">Reference proteome</keyword>
<reference evidence="2" key="1">
    <citation type="journal article" date="2019" name="Int. J. Syst. Evol. Microbiol.">
        <title>The Global Catalogue of Microorganisms (GCM) 10K type strain sequencing project: providing services to taxonomists for standard genome sequencing and annotation.</title>
        <authorList>
            <consortium name="The Broad Institute Genomics Platform"/>
            <consortium name="The Broad Institute Genome Sequencing Center for Infectious Disease"/>
            <person name="Wu L."/>
            <person name="Ma J."/>
        </authorList>
    </citation>
    <scope>NUCLEOTIDE SEQUENCE [LARGE SCALE GENOMIC DNA]</scope>
    <source>
        <strain evidence="2">JCM 11756</strain>
    </source>
</reference>
<dbReference type="Proteomes" id="UP001500973">
    <property type="component" value="Unassembled WGS sequence"/>
</dbReference>
<name>A0ABP4JW02_9ACTN</name>
<evidence type="ECO:0000313" key="1">
    <source>
        <dbReference type="EMBL" id="GAA1432430.1"/>
    </source>
</evidence>
<accession>A0ABP4JW02</accession>
<gene>
    <name evidence="1" type="ORF">GCM10009601_53350</name>
</gene>
<organism evidence="1 2">
    <name type="scientific">Streptomyces thermospinosisporus</name>
    <dbReference type="NCBI Taxonomy" id="161482"/>
    <lineage>
        <taxon>Bacteria</taxon>
        <taxon>Bacillati</taxon>
        <taxon>Actinomycetota</taxon>
        <taxon>Actinomycetes</taxon>
        <taxon>Kitasatosporales</taxon>
        <taxon>Streptomycetaceae</taxon>
        <taxon>Streptomyces</taxon>
    </lineage>
</organism>
<dbReference type="EMBL" id="BAAAIZ010000096">
    <property type="protein sequence ID" value="GAA1432430.1"/>
    <property type="molecule type" value="Genomic_DNA"/>
</dbReference>
<proteinExistence type="predicted"/>
<sequence length="107" mass="11609">MPKPIRHALERVLAVILVLLLPATGRRRRRGRPAHAAPRTLSGLRLFVHSAAVPALSEALVARSRTTKRTEHTAPLCTGPLVRPYLVAHERQQRHIGTPAVSLGAAA</sequence>
<protein>
    <recommendedName>
        <fullName evidence="3">Secreted protein</fullName>
    </recommendedName>
</protein>
<evidence type="ECO:0000313" key="2">
    <source>
        <dbReference type="Proteomes" id="UP001500973"/>
    </source>
</evidence>
<evidence type="ECO:0008006" key="3">
    <source>
        <dbReference type="Google" id="ProtNLM"/>
    </source>
</evidence>
<comment type="caution">
    <text evidence="1">The sequence shown here is derived from an EMBL/GenBank/DDBJ whole genome shotgun (WGS) entry which is preliminary data.</text>
</comment>